<keyword evidence="3" id="KW-1185">Reference proteome</keyword>
<name>A0A8J9ZTS3_BRALA</name>
<keyword evidence="1" id="KW-1133">Transmembrane helix</keyword>
<dbReference type="OrthoDB" id="10383707at2759"/>
<dbReference type="AlphaFoldDB" id="A0A8J9ZTS3"/>
<protein>
    <submittedName>
        <fullName evidence="2">Hypp2705 protein</fullName>
    </submittedName>
</protein>
<dbReference type="InterPro" id="IPR013783">
    <property type="entry name" value="Ig-like_fold"/>
</dbReference>
<gene>
    <name evidence="2" type="primary">Hypp2705</name>
    <name evidence="2" type="ORF">BLAG_LOCUS18147</name>
</gene>
<accession>A0A8J9ZTS3</accession>
<dbReference type="Gene3D" id="2.60.40.10">
    <property type="entry name" value="Immunoglobulins"/>
    <property type="match status" value="1"/>
</dbReference>
<keyword evidence="1" id="KW-0812">Transmembrane</keyword>
<dbReference type="EMBL" id="OV696689">
    <property type="protein sequence ID" value="CAH1263449.1"/>
    <property type="molecule type" value="Genomic_DNA"/>
</dbReference>
<evidence type="ECO:0000313" key="2">
    <source>
        <dbReference type="EMBL" id="CAH1263449.1"/>
    </source>
</evidence>
<feature type="transmembrane region" description="Helical" evidence="1">
    <location>
        <begin position="181"/>
        <end position="205"/>
    </location>
</feature>
<reference evidence="2" key="1">
    <citation type="submission" date="2022-01" db="EMBL/GenBank/DDBJ databases">
        <authorList>
            <person name="Braso-Vives M."/>
        </authorList>
    </citation>
    <scope>NUCLEOTIDE SEQUENCE</scope>
</reference>
<keyword evidence="1" id="KW-0472">Membrane</keyword>
<organism evidence="2 3">
    <name type="scientific">Branchiostoma lanceolatum</name>
    <name type="common">Common lancelet</name>
    <name type="synonym">Amphioxus lanceolatum</name>
    <dbReference type="NCBI Taxonomy" id="7740"/>
    <lineage>
        <taxon>Eukaryota</taxon>
        <taxon>Metazoa</taxon>
        <taxon>Chordata</taxon>
        <taxon>Cephalochordata</taxon>
        <taxon>Leptocardii</taxon>
        <taxon>Amphioxiformes</taxon>
        <taxon>Branchiostomatidae</taxon>
        <taxon>Branchiostoma</taxon>
    </lineage>
</organism>
<evidence type="ECO:0000313" key="3">
    <source>
        <dbReference type="Proteomes" id="UP000838412"/>
    </source>
</evidence>
<evidence type="ECO:0000256" key="1">
    <source>
        <dbReference type="SAM" id="Phobius"/>
    </source>
</evidence>
<dbReference type="Proteomes" id="UP000838412">
    <property type="component" value="Chromosome 4"/>
</dbReference>
<proteinExistence type="predicted"/>
<sequence length="222" mass="24741">MPLCNDILQWQCTAFNLNSSTATLEIPGNPISATDDSNLQAITAEPKTYTYEGDTAELIFYMTVQSDLPSDGLNERTVWSSADRQNYCEMYQGETKCHGDRFSNGAEMWETWFPELDGGHTRHGRIVLLLRNVSLSDTGRYEGEIKTTDDINNVNTMLVVKEASERPSDEDTAKQGGTSMWWEWLGVLVYGAGVVSGLIFAFIGVKVSRHRKDSQKPSSVPV</sequence>